<organism evidence="1 2">
    <name type="scientific">Luteibacter sahnii</name>
    <dbReference type="NCBI Taxonomy" id="3021977"/>
    <lineage>
        <taxon>Bacteria</taxon>
        <taxon>Pseudomonadati</taxon>
        <taxon>Pseudomonadota</taxon>
        <taxon>Gammaproteobacteria</taxon>
        <taxon>Lysobacterales</taxon>
        <taxon>Rhodanobacteraceae</taxon>
        <taxon>Luteibacter</taxon>
    </lineage>
</organism>
<keyword evidence="2" id="KW-1185">Reference proteome</keyword>
<dbReference type="Proteomes" id="UP001528850">
    <property type="component" value="Unassembled WGS sequence"/>
</dbReference>
<gene>
    <name evidence="1" type="ORF">P3W24_01080</name>
</gene>
<accession>A0ABT6B640</accession>
<protein>
    <submittedName>
        <fullName evidence="1">Uncharacterized protein</fullName>
    </submittedName>
</protein>
<evidence type="ECO:0000313" key="1">
    <source>
        <dbReference type="EMBL" id="MDF4023568.1"/>
    </source>
</evidence>
<name>A0ABT6B640_9GAMM</name>
<comment type="caution">
    <text evidence="1">The sequence shown here is derived from an EMBL/GenBank/DDBJ whole genome shotgun (WGS) entry which is preliminary data.</text>
</comment>
<reference evidence="1 2" key="1">
    <citation type="journal article" date="2024" name="Curr. Microbiol.">
        <title>Luteibacter sahnii sp. nov., A Novel Yellow-Colored Xanthomonadin Pigment Producing Probiotic Bacterium from Healthy Rice Seed Microbiome.</title>
        <authorList>
            <person name="Jaiswal G."/>
            <person name="Rana R."/>
            <person name="Nayak P.K."/>
            <person name="Chouhan R."/>
            <person name="Gandhi S.G."/>
            <person name="Patel H.K."/>
            <person name="Patil P.B."/>
        </authorList>
    </citation>
    <scope>NUCLEOTIDE SEQUENCE [LARGE SCALE GENOMIC DNA]</scope>
    <source>
        <strain evidence="1 2">PPL201</strain>
    </source>
</reference>
<evidence type="ECO:0000313" key="2">
    <source>
        <dbReference type="Proteomes" id="UP001528850"/>
    </source>
</evidence>
<sequence>MRVQLENDAIRVRIDEDELAELLDDVALLGSTAFGSAFTMRYAIDATDGACVLNGTAHEWCLEVPRERLRELKARLPSKDGLTFDLPGSSTAATRVLLDVDVKDSLRRRRS</sequence>
<dbReference type="EMBL" id="JARJJS010000001">
    <property type="protein sequence ID" value="MDF4023568.1"/>
    <property type="molecule type" value="Genomic_DNA"/>
</dbReference>
<proteinExistence type="predicted"/>